<gene>
    <name evidence="11" type="primary">yhdJ</name>
    <name evidence="11" type="ORF">GCM10011609_71640</name>
</gene>
<sequence>MTTKPELPLNRVLIGDARTRLAELPDGVADCIITSPPYWALRDYGHDGQIGSESSVDAWADEIASVCAQLSRVLSPTGALWLNLGDSYARTPRDGAAKKSLLLAPQRVAVQLTRAGWLLRNQIVWAKKNPMPSSVGDRLTTTHEFIYLFTKQPQYYFDLDSIREPATATMTASKLARPGYPPRSAAQNLGGGTTPRVDLNSGLADMKARGVQSHPLGKNPGDVWQFSTASFRGAHFATFPLDLVRRPLLSTCPERICTTCGTPWRRATQVINGRRLAVGPLRASCRHEAWRPGRVLDPFLGAGTVALAAEQHHRDWLGVELNPAYAAMAEQRVAEWRTLKQATPSNENTNA</sequence>
<evidence type="ECO:0000256" key="3">
    <source>
        <dbReference type="ARBA" id="ARBA00022679"/>
    </source>
</evidence>
<dbReference type="InterPro" id="IPR002941">
    <property type="entry name" value="DNA_methylase_N4/N6"/>
</dbReference>
<comment type="caution">
    <text evidence="11">The sequence shown here is derived from an EMBL/GenBank/DDBJ whole genome shotgun (WGS) entry which is preliminary data.</text>
</comment>
<comment type="catalytic activity">
    <reaction evidence="7">
        <text>a 2'-deoxycytidine in DNA + S-adenosyl-L-methionine = an N(4)-methyl-2'-deoxycytidine in DNA + S-adenosyl-L-homocysteine + H(+)</text>
        <dbReference type="Rhea" id="RHEA:16857"/>
        <dbReference type="Rhea" id="RHEA-COMP:11369"/>
        <dbReference type="Rhea" id="RHEA-COMP:13674"/>
        <dbReference type="ChEBI" id="CHEBI:15378"/>
        <dbReference type="ChEBI" id="CHEBI:57856"/>
        <dbReference type="ChEBI" id="CHEBI:59789"/>
        <dbReference type="ChEBI" id="CHEBI:85452"/>
        <dbReference type="ChEBI" id="CHEBI:137933"/>
        <dbReference type="EC" id="2.1.1.113"/>
    </reaction>
</comment>
<reference evidence="12" key="1">
    <citation type="journal article" date="2019" name="Int. J. Syst. Evol. Microbiol.">
        <title>The Global Catalogue of Microorganisms (GCM) 10K type strain sequencing project: providing services to taxonomists for standard genome sequencing and annotation.</title>
        <authorList>
            <consortium name="The Broad Institute Genomics Platform"/>
            <consortium name="The Broad Institute Genome Sequencing Center for Infectious Disease"/>
            <person name="Wu L."/>
            <person name="Ma J."/>
        </authorList>
    </citation>
    <scope>NUCLEOTIDE SEQUENCE [LARGE SCALE GENOMIC DNA]</scope>
    <source>
        <strain evidence="12">CGMCC 4.7319</strain>
    </source>
</reference>
<name>A0ABQ2IQS4_9PSEU</name>
<keyword evidence="12" id="KW-1185">Reference proteome</keyword>
<dbReference type="GO" id="GO:0008168">
    <property type="term" value="F:methyltransferase activity"/>
    <property type="evidence" value="ECO:0007669"/>
    <property type="project" value="UniProtKB-KW"/>
</dbReference>
<dbReference type="GO" id="GO:0032259">
    <property type="term" value="P:methylation"/>
    <property type="evidence" value="ECO:0007669"/>
    <property type="project" value="UniProtKB-KW"/>
</dbReference>
<evidence type="ECO:0000256" key="2">
    <source>
        <dbReference type="ARBA" id="ARBA00022603"/>
    </source>
</evidence>
<accession>A0ABQ2IQS4</accession>
<dbReference type="SUPFAM" id="SSF53335">
    <property type="entry name" value="S-adenosyl-L-methionine-dependent methyltransferases"/>
    <property type="match status" value="1"/>
</dbReference>
<dbReference type="Proteomes" id="UP000597656">
    <property type="component" value="Unassembled WGS sequence"/>
</dbReference>
<dbReference type="InterPro" id="IPR001091">
    <property type="entry name" value="RM_Methyltransferase"/>
</dbReference>
<keyword evidence="4" id="KW-0949">S-adenosyl-L-methionine</keyword>
<evidence type="ECO:0000256" key="6">
    <source>
        <dbReference type="ARBA" id="ARBA00023125"/>
    </source>
</evidence>
<organism evidence="11 12">
    <name type="scientific">Lentzea pudingi</name>
    <dbReference type="NCBI Taxonomy" id="1789439"/>
    <lineage>
        <taxon>Bacteria</taxon>
        <taxon>Bacillati</taxon>
        <taxon>Actinomycetota</taxon>
        <taxon>Actinomycetes</taxon>
        <taxon>Pseudonocardiales</taxon>
        <taxon>Pseudonocardiaceae</taxon>
        <taxon>Lentzea</taxon>
    </lineage>
</organism>
<dbReference type="Pfam" id="PF01555">
    <property type="entry name" value="N6_N4_Mtase"/>
    <property type="match status" value="1"/>
</dbReference>
<evidence type="ECO:0000313" key="12">
    <source>
        <dbReference type="Proteomes" id="UP000597656"/>
    </source>
</evidence>
<dbReference type="PROSITE" id="PS00093">
    <property type="entry name" value="N4_MTASE"/>
    <property type="match status" value="1"/>
</dbReference>
<feature type="region of interest" description="Disordered" evidence="9">
    <location>
        <begin position="173"/>
        <end position="193"/>
    </location>
</feature>
<dbReference type="InterPro" id="IPR017985">
    <property type="entry name" value="MeTrfase_CN4_CS"/>
</dbReference>
<feature type="domain" description="DNA methylase N-4/N-6" evidence="10">
    <location>
        <begin position="30"/>
        <end position="330"/>
    </location>
</feature>
<keyword evidence="6" id="KW-0238">DNA-binding</keyword>
<dbReference type="RefSeq" id="WP_189159306.1">
    <property type="nucleotide sequence ID" value="NZ_BMNC01000015.1"/>
</dbReference>
<evidence type="ECO:0000313" key="11">
    <source>
        <dbReference type="EMBL" id="GGN20147.1"/>
    </source>
</evidence>
<keyword evidence="3" id="KW-0808">Transferase</keyword>
<keyword evidence="5" id="KW-0680">Restriction system</keyword>
<evidence type="ECO:0000256" key="4">
    <source>
        <dbReference type="ARBA" id="ARBA00022691"/>
    </source>
</evidence>
<evidence type="ECO:0000259" key="10">
    <source>
        <dbReference type="Pfam" id="PF01555"/>
    </source>
</evidence>
<dbReference type="PRINTS" id="PR00508">
    <property type="entry name" value="S21N4MTFRASE"/>
</dbReference>
<comment type="similarity">
    <text evidence="1">Belongs to the N(4)/N(6)-methyltransferase family. N(4) subfamily.</text>
</comment>
<evidence type="ECO:0000256" key="5">
    <source>
        <dbReference type="ARBA" id="ARBA00022747"/>
    </source>
</evidence>
<dbReference type="Gene3D" id="3.40.50.150">
    <property type="entry name" value="Vaccinia Virus protein VP39"/>
    <property type="match status" value="1"/>
</dbReference>
<proteinExistence type="inferred from homology"/>
<evidence type="ECO:0000256" key="8">
    <source>
        <dbReference type="RuleBase" id="RU362026"/>
    </source>
</evidence>
<keyword evidence="2 11" id="KW-0489">Methyltransferase</keyword>
<evidence type="ECO:0000256" key="9">
    <source>
        <dbReference type="SAM" id="MobiDB-lite"/>
    </source>
</evidence>
<evidence type="ECO:0000256" key="1">
    <source>
        <dbReference type="ARBA" id="ARBA00010203"/>
    </source>
</evidence>
<dbReference type="InterPro" id="IPR029063">
    <property type="entry name" value="SAM-dependent_MTases_sf"/>
</dbReference>
<protein>
    <recommendedName>
        <fullName evidence="8">Methyltransferase</fullName>
        <ecNumber evidence="8">2.1.1.-</ecNumber>
    </recommendedName>
</protein>
<dbReference type="EMBL" id="BMNC01000015">
    <property type="protein sequence ID" value="GGN20147.1"/>
    <property type="molecule type" value="Genomic_DNA"/>
</dbReference>
<dbReference type="EC" id="2.1.1.-" evidence="8"/>
<evidence type="ECO:0000256" key="7">
    <source>
        <dbReference type="ARBA" id="ARBA00049120"/>
    </source>
</evidence>